<feature type="domain" description="C2H2-type" evidence="7">
    <location>
        <begin position="116"/>
        <end position="139"/>
    </location>
</feature>
<dbReference type="AlphaFoldDB" id="A0A168JAA2"/>
<name>A0A168JAA2_MUCCL</name>
<dbReference type="SMART" id="SM00355">
    <property type="entry name" value="ZnF_C2H2"/>
    <property type="match status" value="6"/>
</dbReference>
<dbReference type="PROSITE" id="PS00028">
    <property type="entry name" value="ZINC_FINGER_C2H2_1"/>
    <property type="match status" value="6"/>
</dbReference>
<dbReference type="STRING" id="747725.A0A168JAA2"/>
<dbReference type="Gene3D" id="3.30.160.60">
    <property type="entry name" value="Classic Zinc Finger"/>
    <property type="match status" value="3"/>
</dbReference>
<dbReference type="GO" id="GO:0000981">
    <property type="term" value="F:DNA-binding transcription factor activity, RNA polymerase II-specific"/>
    <property type="evidence" value="ECO:0007669"/>
    <property type="project" value="TreeGrafter"/>
</dbReference>
<keyword evidence="9" id="KW-1185">Reference proteome</keyword>
<proteinExistence type="predicted"/>
<gene>
    <name evidence="8" type="ORF">MUCCIDRAFT_112372</name>
</gene>
<comment type="caution">
    <text evidence="8">The sequence shown here is derived from an EMBL/GenBank/DDBJ whole genome shotgun (WGS) entry which is preliminary data.</text>
</comment>
<accession>A0A168JAA2</accession>
<dbReference type="InterPro" id="IPR013087">
    <property type="entry name" value="Znf_C2H2_type"/>
</dbReference>
<dbReference type="OrthoDB" id="2202020at2759"/>
<organism evidence="8 9">
    <name type="scientific">Mucor lusitanicus CBS 277.49</name>
    <dbReference type="NCBI Taxonomy" id="747725"/>
    <lineage>
        <taxon>Eukaryota</taxon>
        <taxon>Fungi</taxon>
        <taxon>Fungi incertae sedis</taxon>
        <taxon>Mucoromycota</taxon>
        <taxon>Mucoromycotina</taxon>
        <taxon>Mucoromycetes</taxon>
        <taxon>Mucorales</taxon>
        <taxon>Mucorineae</taxon>
        <taxon>Mucoraceae</taxon>
        <taxon>Mucor</taxon>
    </lineage>
</organism>
<dbReference type="VEuPathDB" id="FungiDB:MUCCIDRAFT_112372"/>
<dbReference type="GO" id="GO:0000977">
    <property type="term" value="F:RNA polymerase II transcription regulatory region sequence-specific DNA binding"/>
    <property type="evidence" value="ECO:0007669"/>
    <property type="project" value="TreeGrafter"/>
</dbReference>
<sequence>MKLRARKKSFPSKIKQEDRNPSLINDQLSTTEVASTSTFGLTVKQEDSKDHKVLLKQQSKFGSKDHYYCCNICNQGFLNLNSVLEHRSSNHISKRYKNITMPKNLVKEPDLNNPGFYCESCEKGYSNKHRYREHLRAAHFMVLKQFPKRAAQKTDVAPDPNDPNFYCRACDFTYTQKDTYKSHCRYAHGLKPAESANQTSSSSKLTDSYCQTCDKRLSSIGSYRRHLFVVHEIENKQIQQERIEILPNVDDPNFYCHSCEKKLGSKVSFITHLQLVHSIFKSAPPQSELKPDIDDPNNHCRACRKGYPSKGIYRTHLRIVHQMVLSPLRYKFSPKQLPDPYNRDTYCIESRIQKAPGTSS</sequence>
<keyword evidence="2" id="KW-0677">Repeat</keyword>
<evidence type="ECO:0000313" key="9">
    <source>
        <dbReference type="Proteomes" id="UP000077051"/>
    </source>
</evidence>
<feature type="domain" description="C2H2-type" evidence="7">
    <location>
        <begin position="254"/>
        <end position="282"/>
    </location>
</feature>
<dbReference type="GO" id="GO:0008270">
    <property type="term" value="F:zinc ion binding"/>
    <property type="evidence" value="ECO:0007669"/>
    <property type="project" value="UniProtKB-KW"/>
</dbReference>
<evidence type="ECO:0000256" key="5">
    <source>
        <dbReference type="PROSITE-ProRule" id="PRU00042"/>
    </source>
</evidence>
<protein>
    <submittedName>
        <fullName evidence="8">C2H2-type zinc finger transcription factor</fullName>
    </submittedName>
</protein>
<evidence type="ECO:0000256" key="3">
    <source>
        <dbReference type="ARBA" id="ARBA00022771"/>
    </source>
</evidence>
<keyword evidence="3 5" id="KW-0863">Zinc-finger</keyword>
<evidence type="ECO:0000313" key="8">
    <source>
        <dbReference type="EMBL" id="OAD00951.1"/>
    </source>
</evidence>
<dbReference type="EMBL" id="AMYB01000006">
    <property type="protein sequence ID" value="OAD00951.1"/>
    <property type="molecule type" value="Genomic_DNA"/>
</dbReference>
<dbReference type="PROSITE" id="PS50157">
    <property type="entry name" value="ZINC_FINGER_C2H2_2"/>
    <property type="match status" value="4"/>
</dbReference>
<keyword evidence="4" id="KW-0862">Zinc</keyword>
<dbReference type="GO" id="GO:0005634">
    <property type="term" value="C:nucleus"/>
    <property type="evidence" value="ECO:0007669"/>
    <property type="project" value="TreeGrafter"/>
</dbReference>
<feature type="region of interest" description="Disordered" evidence="6">
    <location>
        <begin position="1"/>
        <end position="24"/>
    </location>
</feature>
<feature type="compositionally biased region" description="Basic residues" evidence="6">
    <location>
        <begin position="1"/>
        <end position="10"/>
    </location>
</feature>
<dbReference type="PANTHER" id="PTHR24409:SF295">
    <property type="entry name" value="AZ2-RELATED"/>
    <property type="match status" value="1"/>
</dbReference>
<evidence type="ECO:0000256" key="4">
    <source>
        <dbReference type="ARBA" id="ARBA00022833"/>
    </source>
</evidence>
<dbReference type="Proteomes" id="UP000077051">
    <property type="component" value="Unassembled WGS sequence"/>
</dbReference>
<evidence type="ECO:0000256" key="2">
    <source>
        <dbReference type="ARBA" id="ARBA00022737"/>
    </source>
</evidence>
<feature type="domain" description="C2H2-type" evidence="7">
    <location>
        <begin position="165"/>
        <end position="192"/>
    </location>
</feature>
<feature type="domain" description="C2H2-type" evidence="7">
    <location>
        <begin position="68"/>
        <end position="96"/>
    </location>
</feature>
<evidence type="ECO:0000256" key="1">
    <source>
        <dbReference type="ARBA" id="ARBA00022723"/>
    </source>
</evidence>
<keyword evidence="1" id="KW-0479">Metal-binding</keyword>
<evidence type="ECO:0000259" key="7">
    <source>
        <dbReference type="PROSITE" id="PS50157"/>
    </source>
</evidence>
<evidence type="ECO:0000256" key="6">
    <source>
        <dbReference type="SAM" id="MobiDB-lite"/>
    </source>
</evidence>
<reference evidence="8 9" key="1">
    <citation type="submission" date="2015-06" db="EMBL/GenBank/DDBJ databases">
        <title>Expansion of signal transduction pathways in fungi by whole-genome duplication.</title>
        <authorList>
            <consortium name="DOE Joint Genome Institute"/>
            <person name="Corrochano L.M."/>
            <person name="Kuo A."/>
            <person name="Marcet-Houben M."/>
            <person name="Polaino S."/>
            <person name="Salamov A."/>
            <person name="Villalobos J.M."/>
            <person name="Alvarez M.I."/>
            <person name="Avalos J."/>
            <person name="Benito E.P."/>
            <person name="Benoit I."/>
            <person name="Burger G."/>
            <person name="Camino L.P."/>
            <person name="Canovas D."/>
            <person name="Cerda-Olmedo E."/>
            <person name="Cheng J.-F."/>
            <person name="Dominguez A."/>
            <person name="Elias M."/>
            <person name="Eslava A.P."/>
            <person name="Glaser F."/>
            <person name="Grimwood J."/>
            <person name="Gutierrez G."/>
            <person name="Heitman J."/>
            <person name="Henrissat B."/>
            <person name="Iturriaga E.A."/>
            <person name="Lang B.F."/>
            <person name="Lavin J.L."/>
            <person name="Lee S."/>
            <person name="Li W."/>
            <person name="Lindquist E."/>
            <person name="Lopez-Garcia S."/>
            <person name="Luque E.M."/>
            <person name="Marcos A.T."/>
            <person name="Martin J."/>
            <person name="Mccluskey K."/>
            <person name="Medina H.R."/>
            <person name="Miralles-Duran A."/>
            <person name="Miyazaki A."/>
            <person name="Munoz-Torres E."/>
            <person name="Oguiza J.A."/>
            <person name="Ohm R."/>
            <person name="Olmedo M."/>
            <person name="Orejas M."/>
            <person name="Ortiz-Castellanos L."/>
            <person name="Pisabarro A.G."/>
            <person name="Rodriguez-Romero J."/>
            <person name="Ruiz-Herrera J."/>
            <person name="Ruiz-Vazquez R."/>
            <person name="Sanz C."/>
            <person name="Schackwitz W."/>
            <person name="Schmutz J."/>
            <person name="Shahriari M."/>
            <person name="Shelest E."/>
            <person name="Silva-Franco F."/>
            <person name="Soanes D."/>
            <person name="Syed K."/>
            <person name="Tagua V.G."/>
            <person name="Talbot N.J."/>
            <person name="Thon M."/>
            <person name="De Vries R.P."/>
            <person name="Wiebenga A."/>
            <person name="Yadav J.S."/>
            <person name="Braun E.L."/>
            <person name="Baker S."/>
            <person name="Garre V."/>
            <person name="Horwitz B."/>
            <person name="Torres-Martinez S."/>
            <person name="Idnurm A."/>
            <person name="Herrera-Estrella A."/>
            <person name="Gabaldon T."/>
            <person name="Grigoriev I.V."/>
        </authorList>
    </citation>
    <scope>NUCLEOTIDE SEQUENCE [LARGE SCALE GENOMIC DNA]</scope>
    <source>
        <strain evidence="8 9">CBS 277.49</strain>
    </source>
</reference>
<dbReference type="PANTHER" id="PTHR24409">
    <property type="entry name" value="ZINC FINGER PROTEIN 142"/>
    <property type="match status" value="1"/>
</dbReference>